<evidence type="ECO:0000259" key="2">
    <source>
        <dbReference type="Pfam" id="PF12706"/>
    </source>
</evidence>
<protein>
    <submittedName>
        <fullName evidence="3">MBL fold metallo-hydrolase</fullName>
    </submittedName>
</protein>
<proteinExistence type="predicted"/>
<dbReference type="InterPro" id="IPR036866">
    <property type="entry name" value="RibonucZ/Hydroxyglut_hydro"/>
</dbReference>
<sequence length="283" mass="30967">MPTATWDEWFVTDEIEGTTPDSVAIWYLGCNGFVLRSAETTIYIDPYFGTGVPKYVTRMIPVPVDPEVVTECDAVLVSHEHLDHMHPPSFEPLLSDGVSVYGAAACFETPEYDGALPAEEKRHPVSPGDAFAIGDFDVHVRGANDTDAEGDVSYVVEHEAGTFFHAGDSGPAAEFHDVGEEFDIDVGALAMGTTGNIYWPAADEARPTSWYMSENEVVEVANALQLDRLLPTHYDMWKGVGADPTVLHNHAASFRYPRSIEPVEIGDRVDVDSPGIVPPHHLR</sequence>
<evidence type="ECO:0000313" key="3">
    <source>
        <dbReference type="EMBL" id="MFC7256153.1"/>
    </source>
</evidence>
<evidence type="ECO:0000256" key="1">
    <source>
        <dbReference type="ARBA" id="ARBA00022801"/>
    </source>
</evidence>
<dbReference type="Proteomes" id="UP001596434">
    <property type="component" value="Unassembled WGS sequence"/>
</dbReference>
<comment type="caution">
    <text evidence="3">The sequence shown here is derived from an EMBL/GenBank/DDBJ whole genome shotgun (WGS) entry which is preliminary data.</text>
</comment>
<feature type="domain" description="Metallo-beta-lactamase" evidence="2">
    <location>
        <begin position="40"/>
        <end position="234"/>
    </location>
</feature>
<name>A0ABD5ZZS1_9EURY</name>
<dbReference type="PANTHER" id="PTHR43546:SF9">
    <property type="entry name" value="L-ASCORBATE-6-PHOSPHATE LACTONASE ULAG-RELATED"/>
    <property type="match status" value="1"/>
</dbReference>
<reference evidence="3 4" key="1">
    <citation type="journal article" date="2019" name="Int. J. Syst. Evol. Microbiol.">
        <title>The Global Catalogue of Microorganisms (GCM) 10K type strain sequencing project: providing services to taxonomists for standard genome sequencing and annotation.</title>
        <authorList>
            <consortium name="The Broad Institute Genomics Platform"/>
            <consortium name="The Broad Institute Genome Sequencing Center for Infectious Disease"/>
            <person name="Wu L."/>
            <person name="Ma J."/>
        </authorList>
    </citation>
    <scope>NUCLEOTIDE SEQUENCE [LARGE SCALE GENOMIC DNA]</scope>
    <source>
        <strain evidence="3 4">GX21</strain>
    </source>
</reference>
<dbReference type="RefSeq" id="WP_379704711.1">
    <property type="nucleotide sequence ID" value="NZ_JBHTAT010000001.1"/>
</dbReference>
<dbReference type="EMBL" id="JBHTAT010000001">
    <property type="protein sequence ID" value="MFC7256153.1"/>
    <property type="molecule type" value="Genomic_DNA"/>
</dbReference>
<evidence type="ECO:0000313" key="4">
    <source>
        <dbReference type="Proteomes" id="UP001596434"/>
    </source>
</evidence>
<keyword evidence="1" id="KW-0378">Hydrolase</keyword>
<dbReference type="SUPFAM" id="SSF56281">
    <property type="entry name" value="Metallo-hydrolase/oxidoreductase"/>
    <property type="match status" value="1"/>
</dbReference>
<dbReference type="GeneID" id="96954534"/>
<dbReference type="InterPro" id="IPR001279">
    <property type="entry name" value="Metallo-B-lactamas"/>
</dbReference>
<accession>A0ABD5ZZS1</accession>
<gene>
    <name evidence="3" type="ORF">ACFQKE_12750</name>
</gene>
<dbReference type="InterPro" id="IPR050114">
    <property type="entry name" value="UPF0173_UPF0282_UlaG_hydrolase"/>
</dbReference>
<dbReference type="Pfam" id="PF12706">
    <property type="entry name" value="Lactamase_B_2"/>
    <property type="match status" value="1"/>
</dbReference>
<keyword evidence="4" id="KW-1185">Reference proteome</keyword>
<dbReference type="PANTHER" id="PTHR43546">
    <property type="entry name" value="UPF0173 METAL-DEPENDENT HYDROLASE MJ1163-RELATED"/>
    <property type="match status" value="1"/>
</dbReference>
<dbReference type="AlphaFoldDB" id="A0ABD5ZZS1"/>
<dbReference type="Gene3D" id="3.60.15.10">
    <property type="entry name" value="Ribonuclease Z/Hydroxyacylglutathione hydrolase-like"/>
    <property type="match status" value="1"/>
</dbReference>
<dbReference type="GO" id="GO:0016787">
    <property type="term" value="F:hydrolase activity"/>
    <property type="evidence" value="ECO:0007669"/>
    <property type="project" value="UniProtKB-KW"/>
</dbReference>
<organism evidence="3 4">
    <name type="scientific">Haloplanus litoreus</name>
    <dbReference type="NCBI Taxonomy" id="767515"/>
    <lineage>
        <taxon>Archaea</taxon>
        <taxon>Methanobacteriati</taxon>
        <taxon>Methanobacteriota</taxon>
        <taxon>Stenosarchaea group</taxon>
        <taxon>Halobacteria</taxon>
        <taxon>Halobacteriales</taxon>
        <taxon>Haloferacaceae</taxon>
        <taxon>Haloplanus</taxon>
    </lineage>
</organism>